<dbReference type="KEGG" id="pah:Poras_0380"/>
<proteinExistence type="predicted"/>
<evidence type="ECO:0000313" key="2">
    <source>
        <dbReference type="Proteomes" id="UP000006545"/>
    </source>
</evidence>
<keyword evidence="2" id="KW-1185">Reference proteome</keyword>
<evidence type="ECO:0000313" key="1">
    <source>
        <dbReference type="EMBL" id="AEE12334.1"/>
    </source>
</evidence>
<dbReference type="Proteomes" id="UP000006545">
    <property type="component" value="Chromosome"/>
</dbReference>
<name>F4KMT3_PORAD</name>
<organism evidence="1 2">
    <name type="scientific">Porphyromonas asaccharolytica (strain ATCC 25260 / DSM 20707 / BCRC 10618 / CCUG 7834 / JCM 6326 / LMG 13178 / VPI 4198 / B440)</name>
    <name type="common">Bacteroides asaccharolyticus</name>
    <dbReference type="NCBI Taxonomy" id="879243"/>
    <lineage>
        <taxon>Bacteria</taxon>
        <taxon>Pseudomonadati</taxon>
        <taxon>Bacteroidota</taxon>
        <taxon>Bacteroidia</taxon>
        <taxon>Bacteroidales</taxon>
        <taxon>Porphyromonadaceae</taxon>
        <taxon>Porphyromonas</taxon>
    </lineage>
</organism>
<gene>
    <name evidence="1" type="ordered locus">Poras_0380</name>
</gene>
<dbReference type="EMBL" id="CP002689">
    <property type="protein sequence ID" value="AEE12334.1"/>
    <property type="molecule type" value="Genomic_DNA"/>
</dbReference>
<reference evidence="2" key="1">
    <citation type="submission" date="2011-04" db="EMBL/GenBank/DDBJ databases">
        <title>The complete genome of Porphyromonas asaccharolytica DSM 20707.</title>
        <authorList>
            <person name="Lucas S."/>
            <person name="Han J."/>
            <person name="Lapidus A."/>
            <person name="Bruce D."/>
            <person name="Goodwin L."/>
            <person name="Pitluck S."/>
            <person name="Peters L."/>
            <person name="Kyrpides N."/>
            <person name="Mavromatis K."/>
            <person name="Ivanova N."/>
            <person name="Ovchinnikova G."/>
            <person name="Pagani I."/>
            <person name="Lu M."/>
            <person name="Detter J.C."/>
            <person name="Tapia R."/>
            <person name="Han C."/>
            <person name="Land M."/>
            <person name="Hauser L."/>
            <person name="Markowitz V."/>
            <person name="Cheng J.-F."/>
            <person name="Hugenholtz P."/>
            <person name="Woyke T."/>
            <person name="Wu D."/>
            <person name="Gronow S."/>
            <person name="Wellnitz S."/>
            <person name="Brambilla E."/>
            <person name="Klenk H.-P."/>
            <person name="Eisen J.A."/>
        </authorList>
    </citation>
    <scope>NUCLEOTIDE SEQUENCE [LARGE SCALE GENOMIC DNA]</scope>
    <source>
        <strain evidence="2">ATCC 25260 / DSM 20707 / VPI 4198</strain>
    </source>
</reference>
<accession>F4KMT3</accession>
<dbReference type="AlphaFoldDB" id="F4KMT3"/>
<protein>
    <submittedName>
        <fullName evidence="1">Uncharacterized protein</fullName>
    </submittedName>
</protein>
<dbReference type="HOGENOM" id="CLU_3028382_0_0_10"/>
<sequence>MNDFVSDLCEILSWEPKIFVRNNIGDCRTQQSPIVLCGEPREEDRGFLRGYPKVS</sequence>